<organism evidence="8 9">
    <name type="scientific">Vescimonas coprocola</name>
    <dbReference type="NCBI Taxonomy" id="2714355"/>
    <lineage>
        <taxon>Bacteria</taxon>
        <taxon>Bacillati</taxon>
        <taxon>Bacillota</taxon>
        <taxon>Clostridia</taxon>
        <taxon>Eubacteriales</taxon>
        <taxon>Oscillospiraceae</taxon>
        <taxon>Vescimonas</taxon>
    </lineage>
</organism>
<dbReference type="KEGG" id="vcop:MM50RIKEN_10950"/>
<proteinExistence type="inferred from homology"/>
<evidence type="ECO:0000256" key="4">
    <source>
        <dbReference type="ARBA" id="ARBA00023172"/>
    </source>
</evidence>
<evidence type="ECO:0000256" key="3">
    <source>
        <dbReference type="ARBA" id="ARBA00023125"/>
    </source>
</evidence>
<dbReference type="InterPro" id="IPR050639">
    <property type="entry name" value="SSR_resolvase"/>
</dbReference>
<evidence type="ECO:0000256" key="2">
    <source>
        <dbReference type="ARBA" id="ARBA00022908"/>
    </source>
</evidence>
<evidence type="ECO:0000313" key="9">
    <source>
        <dbReference type="Proteomes" id="UP000681035"/>
    </source>
</evidence>
<dbReference type="AlphaFoldDB" id="A0A810Q504"/>
<sequence>MSDTRTYYYARVSSRDQNLARQLEAFRVLGADERSIITDRESGKDLNRPGYMALKNTILRPGDTLVITSLDRLSRRKADIETELLWFREQHIRLKILDLPTTMTDFPAGQEWVADMVNNIIIEVLGTMAEQERLRTRQRQAEGYAAARAAGRKMGRPRLARPPQWPEIYAAWQAGELTAKEAAQRLGIGRSTFYKLASEK</sequence>
<dbReference type="PANTHER" id="PTHR30461:SF26">
    <property type="entry name" value="RESOLVASE HOMOLOG YNEB"/>
    <property type="match status" value="1"/>
</dbReference>
<dbReference type="InterPro" id="IPR006118">
    <property type="entry name" value="Recombinase_CS"/>
</dbReference>
<keyword evidence="2" id="KW-0229">DNA integration</keyword>
<protein>
    <submittedName>
        <fullName evidence="8">Transposase</fullName>
    </submittedName>
</protein>
<keyword evidence="9" id="KW-1185">Reference proteome</keyword>
<dbReference type="PROSITE" id="PS51736">
    <property type="entry name" value="RECOMBINASES_3"/>
    <property type="match status" value="1"/>
</dbReference>
<comment type="similarity">
    <text evidence="1">Belongs to the site-specific recombinase resolvase family.</text>
</comment>
<dbReference type="GO" id="GO:0003677">
    <property type="term" value="F:DNA binding"/>
    <property type="evidence" value="ECO:0007669"/>
    <property type="project" value="UniProtKB-KW"/>
</dbReference>
<keyword evidence="4" id="KW-0233">DNA recombination</keyword>
<feature type="active site" description="O-(5'-phospho-DNA)-serine intermediate" evidence="5 6">
    <location>
        <position position="13"/>
    </location>
</feature>
<dbReference type="RefSeq" id="WP_213542083.1">
    <property type="nucleotide sequence ID" value="NZ_AP023418.1"/>
</dbReference>
<dbReference type="PROSITE" id="PS00398">
    <property type="entry name" value="RECOMBINASES_2"/>
    <property type="match status" value="1"/>
</dbReference>
<dbReference type="PANTHER" id="PTHR30461">
    <property type="entry name" value="DNA-INVERTASE FROM LAMBDOID PROPHAGE"/>
    <property type="match status" value="1"/>
</dbReference>
<dbReference type="GO" id="GO:0015074">
    <property type="term" value="P:DNA integration"/>
    <property type="evidence" value="ECO:0007669"/>
    <property type="project" value="UniProtKB-KW"/>
</dbReference>
<dbReference type="PROSITE" id="PS00397">
    <property type="entry name" value="RECOMBINASES_1"/>
    <property type="match status" value="1"/>
</dbReference>
<dbReference type="EMBL" id="AP023418">
    <property type="protein sequence ID" value="BCK81332.1"/>
    <property type="molecule type" value="Genomic_DNA"/>
</dbReference>
<dbReference type="SUPFAM" id="SSF53041">
    <property type="entry name" value="Resolvase-like"/>
    <property type="match status" value="1"/>
</dbReference>
<reference evidence="8" key="1">
    <citation type="submission" date="2020-09" db="EMBL/GenBank/DDBJ databases">
        <title>New species isolated from human feces.</title>
        <authorList>
            <person name="Kitahara M."/>
            <person name="Shigeno Y."/>
            <person name="Shime M."/>
            <person name="Matsumoto Y."/>
            <person name="Nakamura S."/>
            <person name="Motooka D."/>
            <person name="Fukuoka S."/>
            <person name="Nishikawa H."/>
            <person name="Benno Y."/>
        </authorList>
    </citation>
    <scope>NUCLEOTIDE SEQUENCE</scope>
    <source>
        <strain evidence="8">MM50</strain>
    </source>
</reference>
<dbReference type="InterPro" id="IPR006119">
    <property type="entry name" value="Resolv_N"/>
</dbReference>
<dbReference type="InterPro" id="IPR036162">
    <property type="entry name" value="Resolvase-like_N_sf"/>
</dbReference>
<evidence type="ECO:0000259" key="7">
    <source>
        <dbReference type="PROSITE" id="PS51736"/>
    </source>
</evidence>
<dbReference type="CDD" id="cd03768">
    <property type="entry name" value="SR_ResInv"/>
    <property type="match status" value="1"/>
</dbReference>
<evidence type="ECO:0000256" key="6">
    <source>
        <dbReference type="PROSITE-ProRule" id="PRU10137"/>
    </source>
</evidence>
<evidence type="ECO:0000256" key="5">
    <source>
        <dbReference type="PIRSR" id="PIRSR606118-50"/>
    </source>
</evidence>
<gene>
    <name evidence="8" type="ORF">MM50RIKEN_10950</name>
</gene>
<dbReference type="Pfam" id="PF00239">
    <property type="entry name" value="Resolvase"/>
    <property type="match status" value="1"/>
</dbReference>
<evidence type="ECO:0000256" key="1">
    <source>
        <dbReference type="ARBA" id="ARBA00009913"/>
    </source>
</evidence>
<name>A0A810Q504_9FIRM</name>
<dbReference type="SMART" id="SM00857">
    <property type="entry name" value="Resolvase"/>
    <property type="match status" value="1"/>
</dbReference>
<dbReference type="GO" id="GO:0000150">
    <property type="term" value="F:DNA strand exchange activity"/>
    <property type="evidence" value="ECO:0007669"/>
    <property type="project" value="InterPro"/>
</dbReference>
<feature type="domain" description="Resolvase/invertase-type recombinase catalytic" evidence="7">
    <location>
        <begin position="5"/>
        <end position="151"/>
    </location>
</feature>
<dbReference type="Proteomes" id="UP000681035">
    <property type="component" value="Chromosome"/>
</dbReference>
<keyword evidence="3" id="KW-0238">DNA-binding</keyword>
<evidence type="ECO:0000313" key="8">
    <source>
        <dbReference type="EMBL" id="BCK81332.1"/>
    </source>
</evidence>
<dbReference type="Gene3D" id="3.40.50.1390">
    <property type="entry name" value="Resolvase, N-terminal catalytic domain"/>
    <property type="match status" value="1"/>
</dbReference>
<accession>A0A810Q504</accession>